<feature type="region of interest" description="Disordered" evidence="5">
    <location>
        <begin position="269"/>
        <end position="288"/>
    </location>
</feature>
<evidence type="ECO:0000256" key="1">
    <source>
        <dbReference type="ARBA" id="ARBA00022679"/>
    </source>
</evidence>
<dbReference type="Proteomes" id="UP000663832">
    <property type="component" value="Unassembled WGS sequence"/>
</dbReference>
<evidence type="ECO:0000256" key="4">
    <source>
        <dbReference type="RuleBase" id="RU362109"/>
    </source>
</evidence>
<evidence type="ECO:0000256" key="3">
    <source>
        <dbReference type="PROSITE-ProRule" id="PRU10133"/>
    </source>
</evidence>
<dbReference type="SUPFAM" id="SSF54495">
    <property type="entry name" value="UBC-like"/>
    <property type="match status" value="1"/>
</dbReference>
<reference evidence="7" key="1">
    <citation type="submission" date="2021-02" db="EMBL/GenBank/DDBJ databases">
        <authorList>
            <person name="Nowell W R."/>
        </authorList>
    </citation>
    <scope>NUCLEOTIDE SEQUENCE</scope>
</reference>
<dbReference type="AlphaFoldDB" id="A0A814C7U2"/>
<feature type="active site" description="Glycyl thioester intermediate" evidence="3">
    <location>
        <position position="111"/>
    </location>
</feature>
<accession>A0A814C7U2</accession>
<dbReference type="InterPro" id="IPR000608">
    <property type="entry name" value="UBC"/>
</dbReference>
<keyword evidence="4" id="KW-0067">ATP-binding</keyword>
<dbReference type="PROSITE" id="PS50127">
    <property type="entry name" value="UBC_2"/>
    <property type="match status" value="1"/>
</dbReference>
<protein>
    <recommendedName>
        <fullName evidence="6">UBC core domain-containing protein</fullName>
    </recommendedName>
</protein>
<keyword evidence="8" id="KW-1185">Reference proteome</keyword>
<comment type="caution">
    <text evidence="7">The sequence shown here is derived from an EMBL/GenBank/DDBJ whole genome shotgun (WGS) entry which is preliminary data.</text>
</comment>
<feature type="compositionally biased region" description="Basic residues" evidence="5">
    <location>
        <begin position="1"/>
        <end position="10"/>
    </location>
</feature>
<dbReference type="OrthoDB" id="19692at2759"/>
<organism evidence="7 8">
    <name type="scientific">Adineta steineri</name>
    <dbReference type="NCBI Taxonomy" id="433720"/>
    <lineage>
        <taxon>Eukaryota</taxon>
        <taxon>Metazoa</taxon>
        <taxon>Spiralia</taxon>
        <taxon>Gnathifera</taxon>
        <taxon>Rotifera</taxon>
        <taxon>Eurotatoria</taxon>
        <taxon>Bdelloidea</taxon>
        <taxon>Adinetida</taxon>
        <taxon>Adinetidae</taxon>
        <taxon>Adineta</taxon>
    </lineage>
</organism>
<evidence type="ECO:0000313" key="8">
    <source>
        <dbReference type="Proteomes" id="UP000663832"/>
    </source>
</evidence>
<dbReference type="InterPro" id="IPR016135">
    <property type="entry name" value="UBQ-conjugating_enzyme/RWD"/>
</dbReference>
<sequence>MTNSSHHHDHQRLYNTSVTSTDPHQHGSLKVLKNELSDLIKDPPEGFIVEPDQNDFFTWNVGIFGAPNTLFAGGYYKALLKFPVDYPYRPPKLKFLSDMWHPNVYTDGQICISILHEPGEDERSGEQACERWSVVQNVRSILLSIISMLNEPNISSPANIDASIDYRKYKDDPINNRTYKEKLDRLIEKSKAIAKFEGIEIPQTVEEYTKRFDKKLSLKTNDDVQDYLNDDDDDDDDDDEQSEDNYSQSSRIKLITNSDIKLAIKSTIKSNNNNNSSGDYNDHLYTKW</sequence>
<dbReference type="GO" id="GO:0016740">
    <property type="term" value="F:transferase activity"/>
    <property type="evidence" value="ECO:0007669"/>
    <property type="project" value="UniProtKB-KW"/>
</dbReference>
<dbReference type="InterPro" id="IPR050113">
    <property type="entry name" value="Ub_conjugating_enzyme"/>
</dbReference>
<evidence type="ECO:0000256" key="2">
    <source>
        <dbReference type="ARBA" id="ARBA00022786"/>
    </source>
</evidence>
<dbReference type="Pfam" id="PF00179">
    <property type="entry name" value="UQ_con"/>
    <property type="match status" value="1"/>
</dbReference>
<name>A0A814C7U2_9BILA</name>
<evidence type="ECO:0000313" key="7">
    <source>
        <dbReference type="EMBL" id="CAF0939514.1"/>
    </source>
</evidence>
<evidence type="ECO:0000256" key="5">
    <source>
        <dbReference type="SAM" id="MobiDB-lite"/>
    </source>
</evidence>
<dbReference type="FunFam" id="3.10.110.10:FF:000051">
    <property type="entry name" value="ubiquitin-conjugating enzyme E2 R2-like"/>
    <property type="match status" value="1"/>
</dbReference>
<feature type="compositionally biased region" description="Polar residues" evidence="5">
    <location>
        <begin position="13"/>
        <end position="22"/>
    </location>
</feature>
<dbReference type="Gene3D" id="3.10.110.10">
    <property type="entry name" value="Ubiquitin Conjugating Enzyme"/>
    <property type="match status" value="1"/>
</dbReference>
<dbReference type="PANTHER" id="PTHR24067">
    <property type="entry name" value="UBIQUITIN-CONJUGATING ENZYME E2"/>
    <property type="match status" value="1"/>
</dbReference>
<keyword evidence="4" id="KW-0547">Nucleotide-binding</keyword>
<dbReference type="SMART" id="SM00212">
    <property type="entry name" value="UBCc"/>
    <property type="match status" value="1"/>
</dbReference>
<dbReference type="GO" id="GO:0005524">
    <property type="term" value="F:ATP binding"/>
    <property type="evidence" value="ECO:0007669"/>
    <property type="project" value="UniProtKB-UniRule"/>
</dbReference>
<feature type="compositionally biased region" description="Acidic residues" evidence="5">
    <location>
        <begin position="223"/>
        <end position="243"/>
    </location>
</feature>
<dbReference type="InterPro" id="IPR023313">
    <property type="entry name" value="UBQ-conjugating_AS"/>
</dbReference>
<feature type="region of interest" description="Disordered" evidence="5">
    <location>
        <begin position="1"/>
        <end position="26"/>
    </location>
</feature>
<dbReference type="EMBL" id="CAJNOM010000056">
    <property type="protein sequence ID" value="CAF0939514.1"/>
    <property type="molecule type" value="Genomic_DNA"/>
</dbReference>
<feature type="region of interest" description="Disordered" evidence="5">
    <location>
        <begin position="223"/>
        <end position="251"/>
    </location>
</feature>
<proteinExistence type="inferred from homology"/>
<dbReference type="PROSITE" id="PS00183">
    <property type="entry name" value="UBC_1"/>
    <property type="match status" value="1"/>
</dbReference>
<gene>
    <name evidence="7" type="ORF">QVE165_LOCUS11570</name>
</gene>
<comment type="similarity">
    <text evidence="4">Belongs to the ubiquitin-conjugating enzyme family.</text>
</comment>
<feature type="domain" description="UBC core" evidence="6">
    <location>
        <begin position="27"/>
        <end position="192"/>
    </location>
</feature>
<evidence type="ECO:0000259" key="6">
    <source>
        <dbReference type="PROSITE" id="PS50127"/>
    </source>
</evidence>
<keyword evidence="2 4" id="KW-0833">Ubl conjugation pathway</keyword>
<keyword evidence="1" id="KW-0808">Transferase</keyword>